<dbReference type="Pfam" id="PF00072">
    <property type="entry name" value="Response_reg"/>
    <property type="match status" value="1"/>
</dbReference>
<dbReference type="AlphaFoldDB" id="A0A1B1N0Y7"/>
<protein>
    <submittedName>
        <fullName evidence="7">Two-component system response regulator</fullName>
    </submittedName>
</protein>
<dbReference type="GO" id="GO:0000160">
    <property type="term" value="P:phosphorelay signal transduction system"/>
    <property type="evidence" value="ECO:0007669"/>
    <property type="project" value="InterPro"/>
</dbReference>
<dbReference type="KEGG" id="pyg:AWM70_11055"/>
<dbReference type="InterPro" id="IPR018060">
    <property type="entry name" value="HTH_AraC"/>
</dbReference>
<dbReference type="PROSITE" id="PS00041">
    <property type="entry name" value="HTH_ARAC_FAMILY_1"/>
    <property type="match status" value="1"/>
</dbReference>
<dbReference type="SUPFAM" id="SSF52172">
    <property type="entry name" value="CheY-like"/>
    <property type="match status" value="1"/>
</dbReference>
<proteinExistence type="predicted"/>
<dbReference type="SUPFAM" id="SSF46689">
    <property type="entry name" value="Homeodomain-like"/>
    <property type="match status" value="2"/>
</dbReference>
<reference evidence="7 8" key="1">
    <citation type="submission" date="2016-01" db="EMBL/GenBank/DDBJ databases">
        <title>Complete Genome Sequence of Paenibacillus yonginensis DCY84, a novel Plant Growth-Promoting Bacteria with Elicitation of Induced Systemic Resistance.</title>
        <authorList>
            <person name="Kim Y.J."/>
            <person name="Yang D.C."/>
            <person name="Sukweenadhi J."/>
        </authorList>
    </citation>
    <scope>NUCLEOTIDE SEQUENCE [LARGE SCALE GENOMIC DNA]</scope>
    <source>
        <strain evidence="7 8">DCY84</strain>
    </source>
</reference>
<dbReference type="OrthoDB" id="9788446at2"/>
<dbReference type="Proteomes" id="UP000092573">
    <property type="component" value="Chromosome"/>
</dbReference>
<dbReference type="InterPro" id="IPR018062">
    <property type="entry name" value="HTH_AraC-typ_CS"/>
</dbReference>
<keyword evidence="2" id="KW-0238">DNA-binding</keyword>
<dbReference type="Pfam" id="PF12833">
    <property type="entry name" value="HTH_18"/>
    <property type="match status" value="1"/>
</dbReference>
<keyword evidence="3" id="KW-0804">Transcription</keyword>
<dbReference type="PANTHER" id="PTHR43280:SF28">
    <property type="entry name" value="HTH-TYPE TRANSCRIPTIONAL ACTIVATOR RHAS"/>
    <property type="match status" value="1"/>
</dbReference>
<feature type="modified residue" description="4-aspartylphosphate" evidence="4">
    <location>
        <position position="57"/>
    </location>
</feature>
<evidence type="ECO:0000256" key="4">
    <source>
        <dbReference type="PROSITE-ProRule" id="PRU00169"/>
    </source>
</evidence>
<dbReference type="Gene3D" id="1.10.10.60">
    <property type="entry name" value="Homeodomain-like"/>
    <property type="match status" value="2"/>
</dbReference>
<evidence type="ECO:0000256" key="2">
    <source>
        <dbReference type="ARBA" id="ARBA00023125"/>
    </source>
</evidence>
<evidence type="ECO:0000256" key="1">
    <source>
        <dbReference type="ARBA" id="ARBA00023015"/>
    </source>
</evidence>
<feature type="domain" description="Response regulatory" evidence="6">
    <location>
        <begin position="5"/>
        <end position="122"/>
    </location>
</feature>
<dbReference type="PROSITE" id="PS50110">
    <property type="entry name" value="RESPONSE_REGULATORY"/>
    <property type="match status" value="1"/>
</dbReference>
<keyword evidence="1" id="KW-0805">Transcription regulation</keyword>
<gene>
    <name evidence="7" type="ORF">AWM70_11055</name>
</gene>
<dbReference type="GO" id="GO:0043565">
    <property type="term" value="F:sequence-specific DNA binding"/>
    <property type="evidence" value="ECO:0007669"/>
    <property type="project" value="InterPro"/>
</dbReference>
<dbReference type="InterPro" id="IPR001789">
    <property type="entry name" value="Sig_transdc_resp-reg_receiver"/>
</dbReference>
<dbReference type="SMART" id="SM00448">
    <property type="entry name" value="REC"/>
    <property type="match status" value="1"/>
</dbReference>
<evidence type="ECO:0000259" key="5">
    <source>
        <dbReference type="PROSITE" id="PS01124"/>
    </source>
</evidence>
<dbReference type="InterPro" id="IPR011006">
    <property type="entry name" value="CheY-like_superfamily"/>
</dbReference>
<dbReference type="SMART" id="SM00342">
    <property type="entry name" value="HTH_ARAC"/>
    <property type="match status" value="1"/>
</dbReference>
<dbReference type="PROSITE" id="PS01124">
    <property type="entry name" value="HTH_ARAC_FAMILY_2"/>
    <property type="match status" value="1"/>
</dbReference>
<dbReference type="InterPro" id="IPR020449">
    <property type="entry name" value="Tscrpt_reg_AraC-type_HTH"/>
</dbReference>
<keyword evidence="8" id="KW-1185">Reference proteome</keyword>
<dbReference type="InterPro" id="IPR009057">
    <property type="entry name" value="Homeodomain-like_sf"/>
</dbReference>
<dbReference type="EMBL" id="CP014167">
    <property type="protein sequence ID" value="ANS75075.1"/>
    <property type="molecule type" value="Genomic_DNA"/>
</dbReference>
<dbReference type="STRING" id="1462996.AWM70_11055"/>
<dbReference type="CDD" id="cd17536">
    <property type="entry name" value="REC_YesN-like"/>
    <property type="match status" value="1"/>
</dbReference>
<organism evidence="7 8">
    <name type="scientific">Paenibacillus yonginensis</name>
    <dbReference type="NCBI Taxonomy" id="1462996"/>
    <lineage>
        <taxon>Bacteria</taxon>
        <taxon>Bacillati</taxon>
        <taxon>Bacillota</taxon>
        <taxon>Bacilli</taxon>
        <taxon>Bacillales</taxon>
        <taxon>Paenibacillaceae</taxon>
        <taxon>Paenibacillus</taxon>
    </lineage>
</organism>
<evidence type="ECO:0000313" key="8">
    <source>
        <dbReference type="Proteomes" id="UP000092573"/>
    </source>
</evidence>
<evidence type="ECO:0000313" key="7">
    <source>
        <dbReference type="EMBL" id="ANS75075.1"/>
    </source>
</evidence>
<sequence>MVVRTILIVDDEPGTRQGIRKTLELWADGRYRIESVANGVEAAEWLAHNTAHLLITDVRMPEISGLDLIRSLEDRPDRPASVVISGYAEFEYVQTALRFGTVGYLLKPIDKDELLEITERALKQEEERHRAEKLAKLVDPKLFAMEEEVLRPNGPVGEVMAYVDEHLQEHLTMADMAAKVHLNASYFSVLFKEQAGITFSEYVTRRRIQRAKELLTQTRLSVGEIAEQVGYNTDKYFIKVFKQLEQISPSRYRNEMAALQ</sequence>
<keyword evidence="4" id="KW-0597">Phosphoprotein</keyword>
<dbReference type="PANTHER" id="PTHR43280">
    <property type="entry name" value="ARAC-FAMILY TRANSCRIPTIONAL REGULATOR"/>
    <property type="match status" value="1"/>
</dbReference>
<evidence type="ECO:0000259" key="6">
    <source>
        <dbReference type="PROSITE" id="PS50110"/>
    </source>
</evidence>
<dbReference type="PRINTS" id="PR00032">
    <property type="entry name" value="HTHARAC"/>
</dbReference>
<dbReference type="Gene3D" id="3.40.50.2300">
    <property type="match status" value="1"/>
</dbReference>
<accession>A0A1B1N0Y7</accession>
<evidence type="ECO:0000256" key="3">
    <source>
        <dbReference type="ARBA" id="ARBA00023163"/>
    </source>
</evidence>
<name>A0A1B1N0Y7_9BACL</name>
<feature type="domain" description="HTH araC/xylS-type" evidence="5">
    <location>
        <begin position="157"/>
        <end position="255"/>
    </location>
</feature>
<dbReference type="GO" id="GO:0003700">
    <property type="term" value="F:DNA-binding transcription factor activity"/>
    <property type="evidence" value="ECO:0007669"/>
    <property type="project" value="InterPro"/>
</dbReference>